<dbReference type="GO" id="GO:0006412">
    <property type="term" value="P:translation"/>
    <property type="evidence" value="ECO:0007669"/>
    <property type="project" value="UniProtKB-UniRule"/>
</dbReference>
<dbReference type="SUPFAM" id="SSF53137">
    <property type="entry name" value="Translational machinery components"/>
    <property type="match status" value="1"/>
</dbReference>
<evidence type="ECO:0000256" key="9">
    <source>
        <dbReference type="HAMAP-Rule" id="MF_01337"/>
    </source>
</evidence>
<keyword evidence="4 9" id="KW-0699">rRNA-binding</keyword>
<evidence type="ECO:0000256" key="7">
    <source>
        <dbReference type="ARBA" id="ARBA00023274"/>
    </source>
</evidence>
<evidence type="ECO:0000313" key="10">
    <source>
        <dbReference type="EMBL" id="ARW61714.1"/>
    </source>
</evidence>
<evidence type="ECO:0000256" key="2">
    <source>
        <dbReference type="ARBA" id="ARBA00007116"/>
    </source>
</evidence>
<dbReference type="Gene3D" id="3.30.420.100">
    <property type="match status" value="1"/>
</dbReference>
<sequence>MKIKRKINKPRLYIFKSNKHIYAQIIDDNNNKVITSSSTLSIEIQNKSKKQIFSNCQTATLIGKNIAQKLKKLGINQIVFDRGRNVYHGKIKALANATRQEGILF</sequence>
<keyword evidence="6 9" id="KW-0689">Ribosomal protein</keyword>
<protein>
    <recommendedName>
        <fullName evidence="8 9">Large ribosomal subunit protein uL18c</fullName>
    </recommendedName>
</protein>
<dbReference type="InterPro" id="IPR057268">
    <property type="entry name" value="Ribosomal_L18"/>
</dbReference>
<dbReference type="AlphaFoldDB" id="A0A1Z1M7H9"/>
<keyword evidence="10" id="KW-0150">Chloroplast</keyword>
<dbReference type="EMBL" id="MF101419">
    <property type="protein sequence ID" value="ARW61714.1"/>
    <property type="molecule type" value="Genomic_DNA"/>
</dbReference>
<accession>A0A1Z1M7H9</accession>
<keyword evidence="5 9" id="KW-0694">RNA-binding</keyword>
<comment type="similarity">
    <text evidence="2 9">Belongs to the universal ribosomal protein uL18 family.</text>
</comment>
<comment type="subcellular location">
    <subcellularLocation>
        <location evidence="9">Plastid</location>
        <location evidence="9">Chloroplast</location>
    </subcellularLocation>
</comment>
<keyword evidence="10" id="KW-0934">Plastid</keyword>
<evidence type="ECO:0000256" key="8">
    <source>
        <dbReference type="ARBA" id="ARBA00035303"/>
    </source>
</evidence>
<evidence type="ECO:0000256" key="5">
    <source>
        <dbReference type="ARBA" id="ARBA00022884"/>
    </source>
</evidence>
<dbReference type="InterPro" id="IPR005484">
    <property type="entry name" value="Ribosomal_uL18_bac/plant/anim"/>
</dbReference>
<dbReference type="NCBIfam" id="TIGR00060">
    <property type="entry name" value="L18_bact"/>
    <property type="match status" value="1"/>
</dbReference>
<dbReference type="CDD" id="cd00432">
    <property type="entry name" value="Ribosomal_L18_L5e"/>
    <property type="match status" value="1"/>
</dbReference>
<dbReference type="RefSeq" id="YP_009393152.1">
    <property type="nucleotide sequence ID" value="NC_035266.1"/>
</dbReference>
<dbReference type="GO" id="GO:0022625">
    <property type="term" value="C:cytosolic large ribosomal subunit"/>
    <property type="evidence" value="ECO:0007669"/>
    <property type="project" value="TreeGrafter"/>
</dbReference>
<dbReference type="GO" id="GO:0008097">
    <property type="term" value="F:5S rRNA binding"/>
    <property type="evidence" value="ECO:0007669"/>
    <property type="project" value="TreeGrafter"/>
</dbReference>
<proteinExistence type="inferred from homology"/>
<dbReference type="GO" id="GO:0009507">
    <property type="term" value="C:chloroplast"/>
    <property type="evidence" value="ECO:0007669"/>
    <property type="project" value="UniProtKB-SubCell"/>
</dbReference>
<geneLocation type="chloroplast" evidence="10"/>
<dbReference type="PANTHER" id="PTHR12899">
    <property type="entry name" value="39S RIBOSOMAL PROTEIN L18, MITOCHONDRIAL"/>
    <property type="match status" value="1"/>
</dbReference>
<evidence type="ECO:0000256" key="1">
    <source>
        <dbReference type="ARBA" id="ARBA00003898"/>
    </source>
</evidence>
<evidence type="ECO:0000256" key="6">
    <source>
        <dbReference type="ARBA" id="ARBA00022980"/>
    </source>
</evidence>
<keyword evidence="7 9" id="KW-0687">Ribonucleoprotein</keyword>
<evidence type="ECO:0000256" key="4">
    <source>
        <dbReference type="ARBA" id="ARBA00022730"/>
    </source>
</evidence>
<comment type="function">
    <text evidence="1 9">Binds 5S rRNA, forms part of the central protuberance of the 50S subunit.</text>
</comment>
<dbReference type="Pfam" id="PF00861">
    <property type="entry name" value="Ribosomal_L18p"/>
    <property type="match status" value="1"/>
</dbReference>
<dbReference type="GeneID" id="33354798"/>
<dbReference type="InterPro" id="IPR004389">
    <property type="entry name" value="Ribosomal_uL18_bac-type"/>
</dbReference>
<dbReference type="PANTHER" id="PTHR12899:SF3">
    <property type="entry name" value="LARGE RIBOSOMAL SUBUNIT PROTEIN UL18M"/>
    <property type="match status" value="1"/>
</dbReference>
<organism evidence="10">
    <name type="scientific">Bostrychia moritziana</name>
    <name type="common">Red alga</name>
    <name type="synonym">Polysiphonia moritziana</name>
    <dbReference type="NCBI Taxonomy" id="103713"/>
    <lineage>
        <taxon>Eukaryota</taxon>
        <taxon>Rhodophyta</taxon>
        <taxon>Florideophyceae</taxon>
        <taxon>Rhodymeniophycidae</taxon>
        <taxon>Ceramiales</taxon>
        <taxon>Rhodomelaceae</taxon>
        <taxon>Bostrychia</taxon>
    </lineage>
</organism>
<comment type="subunit">
    <text evidence="3 9">Part of the 50S ribosomal subunit; contacts the 5S rRNA.</text>
</comment>
<reference evidence="10" key="1">
    <citation type="journal article" date="2017" name="J. Phycol.">
        <title>Analysis of chloroplast genomes and a supermatrix inform reclassification of the Rhodomelaceae (Rhodophyta).</title>
        <authorList>
            <person name="Diaz-Tapia P."/>
            <person name="Maggs C.A."/>
            <person name="West J.A."/>
            <person name="Verbruggen H."/>
        </authorList>
    </citation>
    <scope>NUCLEOTIDE SEQUENCE</scope>
    <source>
        <strain evidence="10">JW3660</strain>
    </source>
</reference>
<dbReference type="GO" id="GO:0003735">
    <property type="term" value="F:structural constituent of ribosome"/>
    <property type="evidence" value="ECO:0007669"/>
    <property type="project" value="InterPro"/>
</dbReference>
<name>A0A1Z1M7H9_BOSMO</name>
<dbReference type="HAMAP" id="MF_01337_B">
    <property type="entry name" value="Ribosomal_uL18_B"/>
    <property type="match status" value="1"/>
</dbReference>
<gene>
    <name evidence="9 10" type="primary">rpl18</name>
</gene>
<evidence type="ECO:0000256" key="3">
    <source>
        <dbReference type="ARBA" id="ARBA00011505"/>
    </source>
</evidence>